<dbReference type="InterPro" id="IPR034981">
    <property type="entry name" value="Imelysin-like_EfeO/Algp7"/>
</dbReference>
<dbReference type="Proteomes" id="UP000276232">
    <property type="component" value="Unassembled WGS sequence"/>
</dbReference>
<evidence type="ECO:0000256" key="2">
    <source>
        <dbReference type="ARBA" id="ARBA00005989"/>
    </source>
</evidence>
<feature type="domain" description="Imelysin-like" evidence="5">
    <location>
        <begin position="143"/>
        <end position="371"/>
    </location>
</feature>
<comment type="caution">
    <text evidence="6">The sequence shown here is derived from an EMBL/GenBank/DDBJ whole genome shotgun (WGS) entry which is preliminary data.</text>
</comment>
<evidence type="ECO:0000256" key="1">
    <source>
        <dbReference type="ARBA" id="ARBA00004196"/>
    </source>
</evidence>
<dbReference type="OrthoDB" id="7348379at2"/>
<dbReference type="InterPro" id="IPR053377">
    <property type="entry name" value="Iron_uptake_EfeM/EfeO"/>
</dbReference>
<dbReference type="InterPro" id="IPR050894">
    <property type="entry name" value="EfeM/EfeO_iron_uptake"/>
</dbReference>
<dbReference type="EMBL" id="RJKN01000005">
    <property type="protein sequence ID" value="ROP42738.1"/>
    <property type="molecule type" value="Genomic_DNA"/>
</dbReference>
<dbReference type="PROSITE" id="PS51257">
    <property type="entry name" value="PROKAR_LIPOPROTEIN"/>
    <property type="match status" value="1"/>
</dbReference>
<sequence>MHRTRPALPAAAVVGLLVAAVAGCATDPVPAAGGGTADGPVVVTAGDDTCEVSRTDLTAGISTFAITNTGSDVTEVYVYDGDRVVTEKENIGPGTAYDLTVDLGEGTYQVACKPGMVGDGIRSDLVVAPAAATAADDPAAERAVEEYRAFVQEQADAAVPLVTALADAVRAGDAETARALYAPSRLPWERVEPVAEAFGDLDPRMDAREADLAPGDDFTGWHRLEKALWTGEDLAPLAPVADQLVADVTELAGRVPEAVITPTSVGNGAKALLDEVATGKITGEEEAFSHTDLVDVEGNVDGAERALDVLRPLAAEEDPDLVAELDARFADLHAALEPHRRGEGWVSYDTLDDAQRRDLSRAVDAVSEPLSGLAAAASR</sequence>
<dbReference type="CDD" id="cd14656">
    <property type="entry name" value="Imelysin-like_EfeO"/>
    <property type="match status" value="1"/>
</dbReference>
<gene>
    <name evidence="6" type="ORF">EDC03_2023</name>
</gene>
<accession>A0A3N1HJL3</accession>
<dbReference type="AlphaFoldDB" id="A0A3N1HJL3"/>
<evidence type="ECO:0000256" key="4">
    <source>
        <dbReference type="SAM" id="SignalP"/>
    </source>
</evidence>
<dbReference type="GO" id="GO:0030313">
    <property type="term" value="C:cell envelope"/>
    <property type="evidence" value="ECO:0007669"/>
    <property type="project" value="UniProtKB-SubCell"/>
</dbReference>
<keyword evidence="3 4" id="KW-0732">Signal</keyword>
<comment type="subcellular location">
    <subcellularLocation>
        <location evidence="1">Cell envelope</location>
    </subcellularLocation>
</comment>
<dbReference type="Pfam" id="PF09375">
    <property type="entry name" value="Peptidase_M75"/>
    <property type="match status" value="1"/>
</dbReference>
<dbReference type="Gene3D" id="1.20.1420.20">
    <property type="entry name" value="M75 peptidase, HXXE motif"/>
    <property type="match status" value="1"/>
</dbReference>
<keyword evidence="7" id="KW-1185">Reference proteome</keyword>
<proteinExistence type="inferred from homology"/>
<dbReference type="RefSeq" id="WP_123380374.1">
    <property type="nucleotide sequence ID" value="NZ_RJKN01000005.1"/>
</dbReference>
<feature type="signal peptide" evidence="4">
    <location>
        <begin position="1"/>
        <end position="31"/>
    </location>
</feature>
<evidence type="ECO:0000313" key="6">
    <source>
        <dbReference type="EMBL" id="ROP42738.1"/>
    </source>
</evidence>
<dbReference type="InterPro" id="IPR038352">
    <property type="entry name" value="Imelysin_sf"/>
</dbReference>
<feature type="chain" id="PRO_5018248427" evidence="4">
    <location>
        <begin position="32"/>
        <end position="379"/>
    </location>
</feature>
<dbReference type="PANTHER" id="PTHR39192">
    <property type="entry name" value="IRON UPTAKE SYSTEM COMPONENT EFEO"/>
    <property type="match status" value="1"/>
</dbReference>
<protein>
    <submittedName>
        <fullName evidence="6">Iron uptake system component EfeO</fullName>
    </submittedName>
</protein>
<comment type="similarity">
    <text evidence="2">Belongs to the EfeM/EfeO family.</text>
</comment>
<dbReference type="NCBIfam" id="NF041757">
    <property type="entry name" value="EfeO"/>
    <property type="match status" value="1"/>
</dbReference>
<organism evidence="6 7">
    <name type="scientific">Pseudokineococcus lusitanus</name>
    <dbReference type="NCBI Taxonomy" id="763993"/>
    <lineage>
        <taxon>Bacteria</taxon>
        <taxon>Bacillati</taxon>
        <taxon>Actinomycetota</taxon>
        <taxon>Actinomycetes</taxon>
        <taxon>Kineosporiales</taxon>
        <taxon>Kineosporiaceae</taxon>
        <taxon>Pseudokineococcus</taxon>
    </lineage>
</organism>
<dbReference type="InParanoid" id="A0A3N1HJL3"/>
<evidence type="ECO:0000259" key="5">
    <source>
        <dbReference type="Pfam" id="PF09375"/>
    </source>
</evidence>
<dbReference type="PANTHER" id="PTHR39192:SF1">
    <property type="entry name" value="IRON UPTAKE SYSTEM COMPONENT EFEO"/>
    <property type="match status" value="1"/>
</dbReference>
<name>A0A3N1HJL3_9ACTN</name>
<dbReference type="InterPro" id="IPR018976">
    <property type="entry name" value="Imelysin-like"/>
</dbReference>
<evidence type="ECO:0000313" key="7">
    <source>
        <dbReference type="Proteomes" id="UP000276232"/>
    </source>
</evidence>
<reference evidence="6 7" key="1">
    <citation type="journal article" date="2015" name="Stand. Genomic Sci.">
        <title>Genomic Encyclopedia of Bacterial and Archaeal Type Strains, Phase III: the genomes of soil and plant-associated and newly described type strains.</title>
        <authorList>
            <person name="Whitman W.B."/>
            <person name="Woyke T."/>
            <person name="Klenk H.P."/>
            <person name="Zhou Y."/>
            <person name="Lilburn T.G."/>
            <person name="Beck B.J."/>
            <person name="De Vos P."/>
            <person name="Vandamme P."/>
            <person name="Eisen J.A."/>
            <person name="Garrity G."/>
            <person name="Hugenholtz P."/>
            <person name="Kyrpides N.C."/>
        </authorList>
    </citation>
    <scope>NUCLEOTIDE SEQUENCE [LARGE SCALE GENOMIC DNA]</scope>
    <source>
        <strain evidence="6 7">CECT 7306</strain>
    </source>
</reference>
<evidence type="ECO:0000256" key="3">
    <source>
        <dbReference type="ARBA" id="ARBA00022729"/>
    </source>
</evidence>